<evidence type="ECO:0000259" key="2">
    <source>
        <dbReference type="Pfam" id="PF04773"/>
    </source>
</evidence>
<dbReference type="AlphaFoldDB" id="A0A2M9A8U2"/>
<comment type="caution">
    <text evidence="3">The sequence shown here is derived from an EMBL/GenBank/DDBJ whole genome shotgun (WGS) entry which is preliminary data.</text>
</comment>
<accession>A0A2M9A8U2</accession>
<evidence type="ECO:0000313" key="3">
    <source>
        <dbReference type="EMBL" id="PJJ42141.1"/>
    </source>
</evidence>
<keyword evidence="1" id="KW-0732">Signal</keyword>
<feature type="signal peptide" evidence="1">
    <location>
        <begin position="1"/>
        <end position="28"/>
    </location>
</feature>
<protein>
    <submittedName>
        <fullName evidence="3">FecR family protein</fullName>
    </submittedName>
</protein>
<evidence type="ECO:0000256" key="1">
    <source>
        <dbReference type="SAM" id="SignalP"/>
    </source>
</evidence>
<dbReference type="InterPro" id="IPR006860">
    <property type="entry name" value="FecR"/>
</dbReference>
<dbReference type="Gene3D" id="2.60.120.1440">
    <property type="match status" value="1"/>
</dbReference>
<dbReference type="PANTHER" id="PTHR38731:SF3">
    <property type="entry name" value="BLL6125 PROTEIN"/>
    <property type="match status" value="1"/>
</dbReference>
<feature type="chain" id="PRO_5014825221" evidence="1">
    <location>
        <begin position="29"/>
        <end position="503"/>
    </location>
</feature>
<dbReference type="Pfam" id="PF04773">
    <property type="entry name" value="FecR"/>
    <property type="match status" value="1"/>
</dbReference>
<evidence type="ECO:0000313" key="4">
    <source>
        <dbReference type="Proteomes" id="UP000231134"/>
    </source>
</evidence>
<dbReference type="RefSeq" id="WP_157797996.1">
    <property type="nucleotide sequence ID" value="NZ_PGEX01000001.1"/>
</dbReference>
<dbReference type="OrthoDB" id="9764225at2"/>
<feature type="domain" description="FecR protein" evidence="2">
    <location>
        <begin position="68"/>
        <end position="165"/>
    </location>
</feature>
<reference evidence="3 4" key="1">
    <citation type="submission" date="2017-11" db="EMBL/GenBank/DDBJ databases">
        <title>Animal gut microbial communities from fecal samples from Wisconsin, USA.</title>
        <authorList>
            <person name="Neumann A."/>
        </authorList>
    </citation>
    <scope>NUCLEOTIDE SEQUENCE [LARGE SCALE GENOMIC DNA]</scope>
    <source>
        <strain evidence="3 4">UWS3</strain>
    </source>
</reference>
<proteinExistence type="predicted"/>
<keyword evidence="4" id="KW-1185">Reference proteome</keyword>
<organism evidence="3 4">
    <name type="scientific">Hallerella succinigenes</name>
    <dbReference type="NCBI Taxonomy" id="1896222"/>
    <lineage>
        <taxon>Bacteria</taxon>
        <taxon>Pseudomonadati</taxon>
        <taxon>Fibrobacterota</taxon>
        <taxon>Fibrobacteria</taxon>
        <taxon>Fibrobacterales</taxon>
        <taxon>Fibrobacteraceae</taxon>
        <taxon>Hallerella</taxon>
    </lineage>
</organism>
<gene>
    <name evidence="3" type="ORF">BGX16_2158</name>
</gene>
<dbReference type="EMBL" id="PGEX01000001">
    <property type="protein sequence ID" value="PJJ42141.1"/>
    <property type="molecule type" value="Genomic_DNA"/>
</dbReference>
<name>A0A2M9A8U2_9BACT</name>
<sequence length="503" mass="54986">MNEFHSPFSRLFARTLLAGSLFILPTFAAGNSGSVGKVCYILGEVTVQKKAKSNWNPLRIGLKVHEKDLIRTLVESEAGIALSDGSSITIEENTTILFENAVNQKNETTKTVEIRTGRVFFDVQKQKSNEKFQFKTGTATAAIRGTNGFIEGSAAGTVVSLETGKMLITDTTGQEMELSGGETLVQEKGKPMRKFKTPNAGTKGLAKEITQERKNNTFTADNLEKKAKDLAAKNASLQNPCTFDPLPSIVTATEVHVSGKCADSVLVRVNGIDAVMSKEGTFDVPVIWDKESYGTKRIRVKCAQGEAEVLCKEANVEYVKQTSNDDSAFIRIQKQGKLSMNTVEGITVNADFFSEDPNAQVTVSLGSVTSPNLNTPKAGGHVSYTFRPRDPNVSWTEKFIYVTLQSKKKTLRDSIPVSFPPKLSIIGANADKCEIRYSLVGTHNSKVVIEEFVDGMPAFKTEHNQDIPSASLPMLSGNRKYRILVEDEAGNRSEISDSFLCNL</sequence>
<dbReference type="PANTHER" id="PTHR38731">
    <property type="entry name" value="LIPL45-RELATED LIPOPROTEIN-RELATED"/>
    <property type="match status" value="1"/>
</dbReference>
<dbReference type="Proteomes" id="UP000231134">
    <property type="component" value="Unassembled WGS sequence"/>
</dbReference>